<evidence type="ECO:0000313" key="1">
    <source>
        <dbReference type="EMBL" id="DAG03019.1"/>
    </source>
</evidence>
<proteinExistence type="predicted"/>
<protein>
    <submittedName>
        <fullName evidence="1">Uncharacterized protein</fullName>
    </submittedName>
</protein>
<name>A0A8S5V8Q6_9CAUD</name>
<accession>A0A8S5V8Q6</accession>
<reference evidence="1" key="1">
    <citation type="journal article" date="2021" name="Proc. Natl. Acad. Sci. U.S.A.">
        <title>A Catalog of Tens of Thousands of Viruses from Human Metagenomes Reveals Hidden Associations with Chronic Diseases.</title>
        <authorList>
            <person name="Tisza M.J."/>
            <person name="Buck C.B."/>
        </authorList>
    </citation>
    <scope>NUCLEOTIDE SEQUENCE</scope>
    <source>
        <strain evidence="1">CtBZY1</strain>
    </source>
</reference>
<dbReference type="EMBL" id="BK016221">
    <property type="protein sequence ID" value="DAG03019.1"/>
    <property type="molecule type" value="Genomic_DNA"/>
</dbReference>
<organism evidence="1">
    <name type="scientific">Myoviridae sp. ctBZY1</name>
    <dbReference type="NCBI Taxonomy" id="2825046"/>
    <lineage>
        <taxon>Viruses</taxon>
        <taxon>Duplodnaviria</taxon>
        <taxon>Heunggongvirae</taxon>
        <taxon>Uroviricota</taxon>
        <taxon>Caudoviricetes</taxon>
    </lineage>
</organism>
<sequence>MDKGKVFERLMLLARKKRLQVQFLPLQASYGILYG</sequence>